<dbReference type="GO" id="GO:0005548">
    <property type="term" value="F:phospholipid transporter activity"/>
    <property type="evidence" value="ECO:0007669"/>
    <property type="project" value="TreeGrafter"/>
</dbReference>
<evidence type="ECO:0000256" key="1">
    <source>
        <dbReference type="RuleBase" id="RU362044"/>
    </source>
</evidence>
<dbReference type="InterPro" id="IPR030802">
    <property type="entry name" value="Permease_MalE"/>
</dbReference>
<feature type="transmembrane region" description="Helical" evidence="1">
    <location>
        <begin position="348"/>
        <end position="373"/>
    </location>
</feature>
<protein>
    <submittedName>
        <fullName evidence="2">ABC transporter permease</fullName>
    </submittedName>
</protein>
<keyword evidence="3" id="KW-1185">Reference proteome</keyword>
<keyword evidence="1" id="KW-0812">Transmembrane</keyword>
<dbReference type="PANTHER" id="PTHR30188">
    <property type="entry name" value="ABC TRANSPORTER PERMEASE PROTEIN-RELATED"/>
    <property type="match status" value="1"/>
</dbReference>
<proteinExistence type="inferred from homology"/>
<reference evidence="2" key="1">
    <citation type="submission" date="2021-08" db="EMBL/GenBank/DDBJ databases">
        <title>Genome of a novel bacterium of the phylum Verrucomicrobia, Oleiharenicola sp. KSB-15.</title>
        <authorList>
            <person name="Chung J.-H."/>
            <person name="Ahn J.-H."/>
            <person name="Yoon Y."/>
            <person name="Kim D.-Y."/>
            <person name="An S.-H."/>
            <person name="Park I."/>
            <person name="Yeon J."/>
        </authorList>
    </citation>
    <scope>NUCLEOTIDE SEQUENCE</scope>
    <source>
        <strain evidence="2">KSB-15</strain>
    </source>
</reference>
<feature type="transmembrane region" description="Helical" evidence="1">
    <location>
        <begin position="315"/>
        <end position="336"/>
    </location>
</feature>
<keyword evidence="1" id="KW-0472">Membrane</keyword>
<evidence type="ECO:0000313" key="3">
    <source>
        <dbReference type="Proteomes" id="UP000825051"/>
    </source>
</evidence>
<organism evidence="2 3">
    <name type="scientific">Horticoccus luteus</name>
    <dbReference type="NCBI Taxonomy" id="2862869"/>
    <lineage>
        <taxon>Bacteria</taxon>
        <taxon>Pseudomonadati</taxon>
        <taxon>Verrucomicrobiota</taxon>
        <taxon>Opitutia</taxon>
        <taxon>Opitutales</taxon>
        <taxon>Opitutaceae</taxon>
        <taxon>Horticoccus</taxon>
    </lineage>
</organism>
<comment type="caution">
    <text evidence="1">Lacks conserved residue(s) required for the propagation of feature annotation.</text>
</comment>
<dbReference type="AlphaFoldDB" id="A0A8F9TXH0"/>
<feature type="transmembrane region" description="Helical" evidence="1">
    <location>
        <begin position="262"/>
        <end position="295"/>
    </location>
</feature>
<dbReference type="EMBL" id="CP080507">
    <property type="protein sequence ID" value="QYM79548.1"/>
    <property type="molecule type" value="Genomic_DNA"/>
</dbReference>
<sequence length="375" mass="39723">MSVTSAASTARASVRPADDGAVVTLGGDWRITQTRPKWAKCAPATETKRVEFQTAELGRWDSSLLVFLLEVKEWCTVAGAYCDLETLPEKLRAALEQIAHSHATSVPFDRSQNFLVTVGLATGQAWKRSRNMSSFIGETAISAVRLVRLPHKFRWGDCVREMQQCGAMALPIVSLISLLVGLIMAYQAAVQLRQFGADIFVADLVGLSVVREMGPMMAAVILAGRTGAAFAATLGNMKAGEEIDALQALGISPVDFLVMPRILALALMMPLLVLYANCLGILGGMVVGAGVLQIPPSAYWIETQSIIDLSDVSSGLIKAVTFGLLIGLSGCFRGLAAERSAAGVGRAATSAVVTSILLIIVADAVFAVIFNILGL</sequence>
<comment type="similarity">
    <text evidence="1">Belongs to the MlaE permease family.</text>
</comment>
<feature type="transmembrane region" description="Helical" evidence="1">
    <location>
        <begin position="168"/>
        <end position="186"/>
    </location>
</feature>
<accession>A0A8F9TXH0</accession>
<name>A0A8F9TXH0_9BACT</name>
<keyword evidence="1" id="KW-1133">Transmembrane helix</keyword>
<gene>
    <name evidence="2" type="ORF">K0B96_02715</name>
</gene>
<dbReference type="RefSeq" id="WP_220163571.1">
    <property type="nucleotide sequence ID" value="NZ_CP080507.1"/>
</dbReference>
<dbReference type="Proteomes" id="UP000825051">
    <property type="component" value="Chromosome"/>
</dbReference>
<dbReference type="PANTHER" id="PTHR30188:SF3">
    <property type="entry name" value="ABC TRANSPORTER PERMEASE"/>
    <property type="match status" value="1"/>
</dbReference>
<dbReference type="Pfam" id="PF02405">
    <property type="entry name" value="MlaE"/>
    <property type="match status" value="1"/>
</dbReference>
<dbReference type="InterPro" id="IPR003453">
    <property type="entry name" value="ABC_MlaE_roteobac"/>
</dbReference>
<dbReference type="KEGG" id="ole:K0B96_02715"/>
<dbReference type="NCBIfam" id="TIGR00056">
    <property type="entry name" value="MlaE family lipid ABC transporter permease subunit"/>
    <property type="match status" value="1"/>
</dbReference>
<evidence type="ECO:0000313" key="2">
    <source>
        <dbReference type="EMBL" id="QYM79548.1"/>
    </source>
</evidence>
<dbReference type="GO" id="GO:0043190">
    <property type="term" value="C:ATP-binding cassette (ABC) transporter complex"/>
    <property type="evidence" value="ECO:0007669"/>
    <property type="project" value="InterPro"/>
</dbReference>